<gene>
    <name evidence="2" type="ORF">G4Z14_06930</name>
</gene>
<keyword evidence="1" id="KW-0732">Signal</keyword>
<feature type="chain" id="PRO_5027017495" description="Translocase" evidence="1">
    <location>
        <begin position="20"/>
        <end position="336"/>
    </location>
</feature>
<reference evidence="2 3" key="1">
    <citation type="submission" date="2020-02" db="EMBL/GenBank/DDBJ databases">
        <authorList>
            <person name="Chen W.-M."/>
        </authorList>
    </citation>
    <scope>NUCLEOTIDE SEQUENCE [LARGE SCALE GENOMIC DNA]</scope>
    <source>
        <strain evidence="2 3">KMS-5</strain>
    </source>
</reference>
<evidence type="ECO:0000256" key="1">
    <source>
        <dbReference type="SAM" id="SignalP"/>
    </source>
</evidence>
<evidence type="ECO:0008006" key="4">
    <source>
        <dbReference type="Google" id="ProtNLM"/>
    </source>
</evidence>
<dbReference type="AlphaFoldDB" id="A0A6M0QR89"/>
<feature type="signal peptide" evidence="1">
    <location>
        <begin position="1"/>
        <end position="19"/>
    </location>
</feature>
<accession>A0A6M0QR89</accession>
<sequence length="336" mass="34163">MDVKRKAASGIVVLAVALAAGHLVQSMGNKPAPRPVASADLTNKPAKVETVAAGPEAAAAASVTKPADSTAPLPAAPLAATVPEATLPPAPQVKVEVRKASPASATPEVSTATACDVSLDLMTEPNAMIGVTLVAPCYPGQRVVLQHGGLAVTGQTTSTGALFTALPALESQSVVEVAFADGTKARGELAMPELATLRRFGVQWQADDAFQLHAFEGEASYGGPGHVSAADPHLPPPGLEAKGGFLTQLGDATAPNPLLAEIYTFPADPAIRPEVVVEAAVTDKTCGRELLAETLTSTGGTVFVTDLTLAMPQCDAVGDYLVLKNLVLDLNMAAAN</sequence>
<protein>
    <recommendedName>
        <fullName evidence="4">Translocase</fullName>
    </recommendedName>
</protein>
<evidence type="ECO:0000313" key="2">
    <source>
        <dbReference type="EMBL" id="NEY90030.1"/>
    </source>
</evidence>
<name>A0A6M0QR89_9RHOB</name>
<comment type="caution">
    <text evidence="2">The sequence shown here is derived from an EMBL/GenBank/DDBJ whole genome shotgun (WGS) entry which is preliminary data.</text>
</comment>
<organism evidence="2 3">
    <name type="scientific">Tabrizicola oligotrophica</name>
    <dbReference type="NCBI Taxonomy" id="2710650"/>
    <lineage>
        <taxon>Bacteria</taxon>
        <taxon>Pseudomonadati</taxon>
        <taxon>Pseudomonadota</taxon>
        <taxon>Alphaproteobacteria</taxon>
        <taxon>Rhodobacterales</taxon>
        <taxon>Paracoccaceae</taxon>
        <taxon>Tabrizicola</taxon>
    </lineage>
</organism>
<evidence type="ECO:0000313" key="3">
    <source>
        <dbReference type="Proteomes" id="UP000477782"/>
    </source>
</evidence>
<dbReference type="Proteomes" id="UP000477782">
    <property type="component" value="Unassembled WGS sequence"/>
</dbReference>
<proteinExistence type="predicted"/>
<keyword evidence="3" id="KW-1185">Reference proteome</keyword>
<dbReference type="RefSeq" id="WP_164624080.1">
    <property type="nucleotide sequence ID" value="NZ_JAAIVJ010000003.1"/>
</dbReference>
<dbReference type="EMBL" id="JAAIVJ010000003">
    <property type="protein sequence ID" value="NEY90030.1"/>
    <property type="molecule type" value="Genomic_DNA"/>
</dbReference>